<dbReference type="CDD" id="cd00075">
    <property type="entry name" value="HATPase"/>
    <property type="match status" value="1"/>
</dbReference>
<gene>
    <name evidence="15" type="ORF">R2D22_21410</name>
</gene>
<evidence type="ECO:0000256" key="1">
    <source>
        <dbReference type="ARBA" id="ARBA00000085"/>
    </source>
</evidence>
<dbReference type="PROSITE" id="PS50885">
    <property type="entry name" value="HAMP"/>
    <property type="match status" value="1"/>
</dbReference>
<dbReference type="SUPFAM" id="SSF47384">
    <property type="entry name" value="Homodimeric domain of signal transducing histidine kinase"/>
    <property type="match status" value="1"/>
</dbReference>
<dbReference type="PANTHER" id="PTHR45436:SF5">
    <property type="entry name" value="SENSOR HISTIDINE KINASE TRCS"/>
    <property type="match status" value="1"/>
</dbReference>
<dbReference type="EMBL" id="CP137573">
    <property type="protein sequence ID" value="WOX23801.1"/>
    <property type="molecule type" value="Genomic_DNA"/>
</dbReference>
<feature type="domain" description="HAMP" evidence="14">
    <location>
        <begin position="216"/>
        <end position="269"/>
    </location>
</feature>
<dbReference type="Proteomes" id="UP001301731">
    <property type="component" value="Chromosome"/>
</dbReference>
<protein>
    <recommendedName>
        <fullName evidence="3">histidine kinase</fullName>
        <ecNumber evidence="3">2.7.13.3</ecNumber>
    </recommendedName>
</protein>
<evidence type="ECO:0000256" key="8">
    <source>
        <dbReference type="ARBA" id="ARBA00022989"/>
    </source>
</evidence>
<evidence type="ECO:0000313" key="16">
    <source>
        <dbReference type="Proteomes" id="UP001301731"/>
    </source>
</evidence>
<dbReference type="InterPro" id="IPR005467">
    <property type="entry name" value="His_kinase_dom"/>
</dbReference>
<keyword evidence="10 12" id="KW-0472">Membrane</keyword>
<keyword evidence="7 15" id="KW-0418">Kinase</keyword>
<dbReference type="SMART" id="SM00387">
    <property type="entry name" value="HATPase_c"/>
    <property type="match status" value="1"/>
</dbReference>
<keyword evidence="4" id="KW-0597">Phosphoprotein</keyword>
<feature type="transmembrane region" description="Helical" evidence="12">
    <location>
        <begin position="191"/>
        <end position="219"/>
    </location>
</feature>
<feature type="transmembrane region" description="Helical" evidence="12">
    <location>
        <begin position="58"/>
        <end position="79"/>
    </location>
</feature>
<evidence type="ECO:0000256" key="5">
    <source>
        <dbReference type="ARBA" id="ARBA00022679"/>
    </source>
</evidence>
<dbReference type="InterPro" id="IPR003594">
    <property type="entry name" value="HATPase_dom"/>
</dbReference>
<evidence type="ECO:0000256" key="10">
    <source>
        <dbReference type="ARBA" id="ARBA00023136"/>
    </source>
</evidence>
<name>A0ABZ0LWD2_9ACTN</name>
<keyword evidence="9" id="KW-0902">Two-component regulatory system</keyword>
<dbReference type="RefSeq" id="WP_318106050.1">
    <property type="nucleotide sequence ID" value="NZ_CP137573.1"/>
</dbReference>
<dbReference type="InterPro" id="IPR050428">
    <property type="entry name" value="TCS_sensor_his_kinase"/>
</dbReference>
<feature type="transmembrane region" description="Helical" evidence="12">
    <location>
        <begin position="160"/>
        <end position="179"/>
    </location>
</feature>
<evidence type="ECO:0000256" key="6">
    <source>
        <dbReference type="ARBA" id="ARBA00022692"/>
    </source>
</evidence>
<evidence type="ECO:0000256" key="9">
    <source>
        <dbReference type="ARBA" id="ARBA00023012"/>
    </source>
</evidence>
<evidence type="ECO:0000259" key="14">
    <source>
        <dbReference type="PROSITE" id="PS50885"/>
    </source>
</evidence>
<dbReference type="SUPFAM" id="SSF55874">
    <property type="entry name" value="ATPase domain of HSP90 chaperone/DNA topoisomerase II/histidine kinase"/>
    <property type="match status" value="1"/>
</dbReference>
<dbReference type="InterPro" id="IPR003660">
    <property type="entry name" value="HAMP_dom"/>
</dbReference>
<proteinExistence type="predicted"/>
<organism evidence="15 16">
    <name type="scientific">Streptomyces solicathayae</name>
    <dbReference type="NCBI Taxonomy" id="3081768"/>
    <lineage>
        <taxon>Bacteria</taxon>
        <taxon>Bacillati</taxon>
        <taxon>Actinomycetota</taxon>
        <taxon>Actinomycetes</taxon>
        <taxon>Kitasatosporales</taxon>
        <taxon>Streptomycetaceae</taxon>
        <taxon>Streptomyces</taxon>
    </lineage>
</organism>
<dbReference type="PROSITE" id="PS50109">
    <property type="entry name" value="HIS_KIN"/>
    <property type="match status" value="1"/>
</dbReference>
<dbReference type="CDD" id="cd00082">
    <property type="entry name" value="HisKA"/>
    <property type="match status" value="1"/>
</dbReference>
<dbReference type="GO" id="GO:0016301">
    <property type="term" value="F:kinase activity"/>
    <property type="evidence" value="ECO:0007669"/>
    <property type="project" value="UniProtKB-KW"/>
</dbReference>
<evidence type="ECO:0000256" key="2">
    <source>
        <dbReference type="ARBA" id="ARBA00004236"/>
    </source>
</evidence>
<evidence type="ECO:0000313" key="15">
    <source>
        <dbReference type="EMBL" id="WOX23801.1"/>
    </source>
</evidence>
<dbReference type="Gene3D" id="3.30.565.10">
    <property type="entry name" value="Histidine kinase-like ATPase, C-terminal domain"/>
    <property type="match status" value="1"/>
</dbReference>
<keyword evidence="16" id="KW-1185">Reference proteome</keyword>
<keyword evidence="5" id="KW-0808">Transferase</keyword>
<keyword evidence="6 12" id="KW-0812">Transmembrane</keyword>
<dbReference type="Gene3D" id="1.10.287.130">
    <property type="match status" value="1"/>
</dbReference>
<dbReference type="Pfam" id="PF02518">
    <property type="entry name" value="HATPase_c"/>
    <property type="match status" value="1"/>
</dbReference>
<evidence type="ECO:0000256" key="3">
    <source>
        <dbReference type="ARBA" id="ARBA00012438"/>
    </source>
</evidence>
<dbReference type="EC" id="2.7.13.3" evidence="3"/>
<sequence>MAERRRRYGPVWASGLAAAFVVVVAVCWLAYADGRAGPRSPVIAVLIRDDRVGPQVELIAGGGAVAGALCVAAACWWAGRAHPRAVRLRTAVVAGAVSGILFTTYCAWLRTENEVKPWLVAEEALRWGLACIAPSAGLLTAAAVWAALGRGGGLSFRSRLALAAAGATGALSLGGLVLLRRAQLAQDANLIFWIAMTTGVPLITLLTGVLVHVSVARALRPVEAIRRELADITGQSLDRRVPVPPTEDAIARLARTTNDTLDRLEQASARQQQFVADAAHELRSPLAALRAQLESALRHPDSVAWPAVVADAAADVVRLQALADDLLLLASLDGTRHRSRAAEPVDLAALAEDLVREYQHLPESARLRIACAAVTPAVVDGSATQLERLLRNLLGNACRHAAAVVDVTVRVADGAVVLEVHDDGPGIPPEDRARVFGRFTRLDESRTRTAGGAGLGLPIARDIATRHGGTLVIAATERGARLLASFPTAGEPGVPGAGPSASAQPTPVART</sequence>
<dbReference type="PANTHER" id="PTHR45436">
    <property type="entry name" value="SENSOR HISTIDINE KINASE YKOH"/>
    <property type="match status" value="1"/>
</dbReference>
<dbReference type="PRINTS" id="PR00344">
    <property type="entry name" value="BCTRLSENSOR"/>
</dbReference>
<dbReference type="SMART" id="SM00388">
    <property type="entry name" value="HisKA"/>
    <property type="match status" value="1"/>
</dbReference>
<feature type="transmembrane region" description="Helical" evidence="12">
    <location>
        <begin position="91"/>
        <end position="110"/>
    </location>
</feature>
<keyword evidence="8 12" id="KW-1133">Transmembrane helix</keyword>
<feature type="transmembrane region" description="Helical" evidence="12">
    <location>
        <begin position="125"/>
        <end position="148"/>
    </location>
</feature>
<evidence type="ECO:0000259" key="13">
    <source>
        <dbReference type="PROSITE" id="PS50109"/>
    </source>
</evidence>
<evidence type="ECO:0000256" key="12">
    <source>
        <dbReference type="SAM" id="Phobius"/>
    </source>
</evidence>
<comment type="catalytic activity">
    <reaction evidence="1">
        <text>ATP + protein L-histidine = ADP + protein N-phospho-L-histidine.</text>
        <dbReference type="EC" id="2.7.13.3"/>
    </reaction>
</comment>
<comment type="subcellular location">
    <subcellularLocation>
        <location evidence="2">Cell membrane</location>
    </subcellularLocation>
</comment>
<feature type="domain" description="Histidine kinase" evidence="13">
    <location>
        <begin position="277"/>
        <end position="490"/>
    </location>
</feature>
<accession>A0ABZ0LWD2</accession>
<dbReference type="SMART" id="SM00304">
    <property type="entry name" value="HAMP"/>
    <property type="match status" value="1"/>
</dbReference>
<dbReference type="InterPro" id="IPR004358">
    <property type="entry name" value="Sig_transdc_His_kin-like_C"/>
</dbReference>
<dbReference type="InterPro" id="IPR036097">
    <property type="entry name" value="HisK_dim/P_sf"/>
</dbReference>
<dbReference type="InterPro" id="IPR036890">
    <property type="entry name" value="HATPase_C_sf"/>
</dbReference>
<reference evidence="15 16" key="1">
    <citation type="submission" date="2023-10" db="EMBL/GenBank/DDBJ databases">
        <title>The genome sequence of Streptomyces sp. HUAS YS2.</title>
        <authorList>
            <person name="Mo P."/>
        </authorList>
    </citation>
    <scope>NUCLEOTIDE SEQUENCE [LARGE SCALE GENOMIC DNA]</scope>
    <source>
        <strain evidence="15 16">HUAS YS2</strain>
    </source>
</reference>
<feature type="region of interest" description="Disordered" evidence="11">
    <location>
        <begin position="486"/>
        <end position="511"/>
    </location>
</feature>
<dbReference type="InterPro" id="IPR003661">
    <property type="entry name" value="HisK_dim/P_dom"/>
</dbReference>
<evidence type="ECO:0000256" key="7">
    <source>
        <dbReference type="ARBA" id="ARBA00022777"/>
    </source>
</evidence>
<feature type="transmembrane region" description="Helical" evidence="12">
    <location>
        <begin position="12"/>
        <end position="31"/>
    </location>
</feature>
<dbReference type="Pfam" id="PF00512">
    <property type="entry name" value="HisKA"/>
    <property type="match status" value="1"/>
</dbReference>
<evidence type="ECO:0000256" key="4">
    <source>
        <dbReference type="ARBA" id="ARBA00022553"/>
    </source>
</evidence>
<evidence type="ECO:0000256" key="11">
    <source>
        <dbReference type="SAM" id="MobiDB-lite"/>
    </source>
</evidence>